<dbReference type="InterPro" id="IPR003959">
    <property type="entry name" value="ATPase_AAA_core"/>
</dbReference>
<dbReference type="RefSeq" id="WP_188854824.1">
    <property type="nucleotide sequence ID" value="NZ_BMJJ01000014.1"/>
</dbReference>
<reference evidence="2" key="2">
    <citation type="submission" date="2020-09" db="EMBL/GenBank/DDBJ databases">
        <authorList>
            <person name="Sun Q."/>
            <person name="Zhou Y."/>
        </authorList>
    </citation>
    <scope>NUCLEOTIDE SEQUENCE</scope>
    <source>
        <strain evidence="2">CGMCC 1.15493</strain>
    </source>
</reference>
<dbReference type="EMBL" id="BMJJ01000014">
    <property type="protein sequence ID" value="GGD38363.1"/>
    <property type="molecule type" value="Genomic_DNA"/>
</dbReference>
<reference evidence="2" key="1">
    <citation type="journal article" date="2014" name="Int. J. Syst. Evol. Microbiol.">
        <title>Complete genome sequence of Corynebacterium casei LMG S-19264T (=DSM 44701T), isolated from a smear-ripened cheese.</title>
        <authorList>
            <consortium name="US DOE Joint Genome Institute (JGI-PGF)"/>
            <person name="Walter F."/>
            <person name="Albersmeier A."/>
            <person name="Kalinowski J."/>
            <person name="Ruckert C."/>
        </authorList>
    </citation>
    <scope>NUCLEOTIDE SEQUENCE</scope>
    <source>
        <strain evidence="2">CGMCC 1.15493</strain>
    </source>
</reference>
<dbReference type="SUPFAM" id="SSF52540">
    <property type="entry name" value="P-loop containing nucleoside triphosphate hydrolases"/>
    <property type="match status" value="1"/>
</dbReference>
<evidence type="ECO:0000313" key="3">
    <source>
        <dbReference type="Proteomes" id="UP000613160"/>
    </source>
</evidence>
<dbReference type="InterPro" id="IPR003593">
    <property type="entry name" value="AAA+_ATPase"/>
</dbReference>
<dbReference type="PANTHER" id="PTHR10046">
    <property type="entry name" value="ATP DEPENDENT LON PROTEASE FAMILY MEMBER"/>
    <property type="match status" value="1"/>
</dbReference>
<dbReference type="InterPro" id="IPR027417">
    <property type="entry name" value="P-loop_NTPase"/>
</dbReference>
<dbReference type="Gene3D" id="3.40.50.300">
    <property type="entry name" value="P-loop containing nucleotide triphosphate hydrolases"/>
    <property type="match status" value="1"/>
</dbReference>
<dbReference type="GO" id="GO:0030163">
    <property type="term" value="P:protein catabolic process"/>
    <property type="evidence" value="ECO:0007669"/>
    <property type="project" value="InterPro"/>
</dbReference>
<feature type="domain" description="AAA+ ATPase" evidence="1">
    <location>
        <begin position="354"/>
        <end position="501"/>
    </location>
</feature>
<keyword evidence="3" id="KW-1185">Reference proteome</keyword>
<evidence type="ECO:0000313" key="2">
    <source>
        <dbReference type="EMBL" id="GGD38363.1"/>
    </source>
</evidence>
<dbReference type="Pfam" id="PF00004">
    <property type="entry name" value="AAA"/>
    <property type="match status" value="1"/>
</dbReference>
<evidence type="ECO:0000259" key="1">
    <source>
        <dbReference type="SMART" id="SM00382"/>
    </source>
</evidence>
<dbReference type="GO" id="GO:0004252">
    <property type="term" value="F:serine-type endopeptidase activity"/>
    <property type="evidence" value="ECO:0007669"/>
    <property type="project" value="InterPro"/>
</dbReference>
<dbReference type="GO" id="GO:0004176">
    <property type="term" value="F:ATP-dependent peptidase activity"/>
    <property type="evidence" value="ECO:0007669"/>
    <property type="project" value="InterPro"/>
</dbReference>
<comment type="caution">
    <text evidence="2">The sequence shown here is derived from an EMBL/GenBank/DDBJ whole genome shotgun (WGS) entry which is preliminary data.</text>
</comment>
<gene>
    <name evidence="2" type="ORF">GCM10011335_46390</name>
</gene>
<dbReference type="AlphaFoldDB" id="A0A917DIE4"/>
<accession>A0A917DIE4</accession>
<dbReference type="InterPro" id="IPR027065">
    <property type="entry name" value="Lon_Prtase"/>
</dbReference>
<sequence>MSLKDSKATRAWSNRHKSSEERVKAVADRLELNADLSLGAESREHFPTYNELWTGVSLFGGSMDEDAKQLLRIVVAEDQDHTVPIRDAIQTFILQPNKMTARSIISISARSQDVQNRARFYAAALGDLHAADDVNISHWPPCDEALLTVLIEGIGRAFHDGSADQPGSDWQNIALHMGISAIDQTAKHASHVEAALALVVERREQAETLARILEQNGEDPGAAAVNSDDVLFDELNELHEAEFGHLQDRGASEEYQDTPEFREGLKASMIERLAEIAARNRIPTKLVLHKSEKTYGADRKDFMRMFEPIAGIELPLVIAEFPHEIMLDLIDAWPHAADVIQEIFRDIKPDEPLRLPTVILVGAPGSGKTTLLTEIVRSFSLPSIVYPCATISDSSFGGTPAQWSTRRGSTPLDLIRQSKVANPAIILDELEKTGSSNHNGSLVFALLPMLEQHTARAYFEVGLETPSDLSAVSFLATANSLELPAPLKDRFRVLTMPDAKPEHVQVLSRRMIRQIEIGRGLDPGWIAPLDGDEIEVIQKAWGGGSLRKLKSAIQVTVDVRDKYRSMN</sequence>
<proteinExistence type="predicted"/>
<dbReference type="GO" id="GO:0016887">
    <property type="term" value="F:ATP hydrolysis activity"/>
    <property type="evidence" value="ECO:0007669"/>
    <property type="project" value="InterPro"/>
</dbReference>
<protein>
    <recommendedName>
        <fullName evidence="1">AAA+ ATPase domain-containing protein</fullName>
    </recommendedName>
</protein>
<dbReference type="GO" id="GO:0005524">
    <property type="term" value="F:ATP binding"/>
    <property type="evidence" value="ECO:0007669"/>
    <property type="project" value="InterPro"/>
</dbReference>
<dbReference type="SMART" id="SM00382">
    <property type="entry name" value="AAA"/>
    <property type="match status" value="1"/>
</dbReference>
<dbReference type="Proteomes" id="UP000613160">
    <property type="component" value="Unassembled WGS sequence"/>
</dbReference>
<organism evidence="2 3">
    <name type="scientific">Aureimonas glaciei</name>
    <dbReference type="NCBI Taxonomy" id="1776957"/>
    <lineage>
        <taxon>Bacteria</taxon>
        <taxon>Pseudomonadati</taxon>
        <taxon>Pseudomonadota</taxon>
        <taxon>Alphaproteobacteria</taxon>
        <taxon>Hyphomicrobiales</taxon>
        <taxon>Aurantimonadaceae</taxon>
        <taxon>Aureimonas</taxon>
    </lineage>
</organism>
<name>A0A917DIE4_9HYPH</name>